<reference evidence="1 2" key="1">
    <citation type="journal article" date="2022" name="Nat. Ecol. Evol.">
        <title>A masculinizing supergene underlies an exaggerated male reproductive morph in a spider.</title>
        <authorList>
            <person name="Hendrickx F."/>
            <person name="De Corte Z."/>
            <person name="Sonet G."/>
            <person name="Van Belleghem S.M."/>
            <person name="Kostlbacher S."/>
            <person name="Vangestel C."/>
        </authorList>
    </citation>
    <scope>NUCLEOTIDE SEQUENCE [LARGE SCALE GENOMIC DNA]</scope>
    <source>
        <strain evidence="1">W744_W776</strain>
    </source>
</reference>
<comment type="caution">
    <text evidence="1">The sequence shown here is derived from an EMBL/GenBank/DDBJ whole genome shotgun (WGS) entry which is preliminary data.</text>
</comment>
<dbReference type="EMBL" id="JAFNEN010000675">
    <property type="protein sequence ID" value="KAG8178696.1"/>
    <property type="molecule type" value="Genomic_DNA"/>
</dbReference>
<dbReference type="Pfam" id="PF10561">
    <property type="entry name" value="C2orf69"/>
    <property type="match status" value="2"/>
</dbReference>
<dbReference type="GO" id="GO:0005739">
    <property type="term" value="C:mitochondrion"/>
    <property type="evidence" value="ECO:0007669"/>
    <property type="project" value="TreeGrafter"/>
</dbReference>
<name>A0AAV6U4Q3_9ARAC</name>
<dbReference type="InterPro" id="IPR018881">
    <property type="entry name" value="C2orf69_mit"/>
</dbReference>
<evidence type="ECO:0000313" key="2">
    <source>
        <dbReference type="Proteomes" id="UP000827092"/>
    </source>
</evidence>
<dbReference type="AlphaFoldDB" id="A0AAV6U4Q3"/>
<keyword evidence="2" id="KW-1185">Reference proteome</keyword>
<gene>
    <name evidence="1" type="ORF">JTE90_011622</name>
</gene>
<protein>
    <submittedName>
        <fullName evidence="1">Uncharacterized protein</fullName>
    </submittedName>
</protein>
<proteinExistence type="predicted"/>
<accession>A0AAV6U4Q3</accession>
<dbReference type="Proteomes" id="UP000827092">
    <property type="component" value="Unassembled WGS sequence"/>
</dbReference>
<evidence type="ECO:0000313" key="1">
    <source>
        <dbReference type="EMBL" id="KAG8178696.1"/>
    </source>
</evidence>
<sequence>MASSETIAGPVRLGSIEGDAGKKNEILYHEPQSEDPSGCVVFFGGDMQDYKENMLAHRDNKHYAHWDLESTATLLHCHFPEQVIVIIKPSKMTLKTFSCYKNFVPVNDFGAPTYENNTDSLKHLKLILQSISRTLHKEPYSKNPDKYLLSELPTTLIGFSKGCTVLNQFMYSFHKLLEEPTEDMRLLVAKITSMYWLEGGHSGSSSTWVTDKKVLQSFSNYSIETFIHVTPYQVHCDTRPRIGKEEKIFRETLSRLKVNVTRKLHFENEPRSVEMHFQVLKVFR</sequence>
<dbReference type="PANTHER" id="PTHR31296:SF1">
    <property type="entry name" value="MITOCHONDRIAL PROTEIN C2ORF69"/>
    <property type="match status" value="1"/>
</dbReference>
<dbReference type="PANTHER" id="PTHR31296">
    <property type="entry name" value="UPF0565 PROTEIN C2ORF69"/>
    <property type="match status" value="1"/>
</dbReference>
<organism evidence="1 2">
    <name type="scientific">Oedothorax gibbosus</name>
    <dbReference type="NCBI Taxonomy" id="931172"/>
    <lineage>
        <taxon>Eukaryota</taxon>
        <taxon>Metazoa</taxon>
        <taxon>Ecdysozoa</taxon>
        <taxon>Arthropoda</taxon>
        <taxon>Chelicerata</taxon>
        <taxon>Arachnida</taxon>
        <taxon>Araneae</taxon>
        <taxon>Araneomorphae</taxon>
        <taxon>Entelegynae</taxon>
        <taxon>Araneoidea</taxon>
        <taxon>Linyphiidae</taxon>
        <taxon>Erigoninae</taxon>
        <taxon>Oedothorax</taxon>
    </lineage>
</organism>